<feature type="domain" description="Retroviral polymerase SH3-like" evidence="1">
    <location>
        <begin position="100"/>
        <end position="142"/>
    </location>
</feature>
<dbReference type="Proteomes" id="UP001604336">
    <property type="component" value="Unassembled WGS sequence"/>
</dbReference>
<dbReference type="PANTHER" id="PTHR42648">
    <property type="entry name" value="TRANSPOSASE, PUTATIVE-RELATED"/>
    <property type="match status" value="1"/>
</dbReference>
<comment type="caution">
    <text evidence="2">The sequence shown here is derived from an EMBL/GenBank/DDBJ whole genome shotgun (WGS) entry which is preliminary data.</text>
</comment>
<dbReference type="PANTHER" id="PTHR42648:SF31">
    <property type="entry name" value="RNA-DIRECTED DNA POLYMERASE"/>
    <property type="match status" value="1"/>
</dbReference>
<sequence>MLRNLDSQISFRSKVLFVIFLVWRGHSRTQVVERKRQHLLNVTRALLFQSGVSLGYWGDGVLTATHLINRLPFPLLKLRAPFENLHSKVLNYRHLRTFSCLCDASTLPSSRHKFTPKSKACILLGYRPGIKAYKLLDIELGRNFYFLEMLCSMRPKFSSLRNHLQKTYLNFYQKTMLPLPYNLNSSCQFDHHVSDQNGPSSEPIDDHNLVYHPNHHGLDKNSSSNEPVVPTLKGPYLGIVYSLVIH</sequence>
<dbReference type="InterPro" id="IPR057670">
    <property type="entry name" value="SH3_retrovirus"/>
</dbReference>
<dbReference type="InterPro" id="IPR012337">
    <property type="entry name" value="RNaseH-like_sf"/>
</dbReference>
<dbReference type="InterPro" id="IPR039537">
    <property type="entry name" value="Retrotran_Ty1/copia-like"/>
</dbReference>
<proteinExistence type="predicted"/>
<keyword evidence="3" id="KW-1185">Reference proteome</keyword>
<evidence type="ECO:0000313" key="2">
    <source>
        <dbReference type="EMBL" id="KAL2532264.1"/>
    </source>
</evidence>
<evidence type="ECO:0000259" key="1">
    <source>
        <dbReference type="Pfam" id="PF25597"/>
    </source>
</evidence>
<organism evidence="2 3">
    <name type="scientific">Abeliophyllum distichum</name>
    <dbReference type="NCBI Taxonomy" id="126358"/>
    <lineage>
        <taxon>Eukaryota</taxon>
        <taxon>Viridiplantae</taxon>
        <taxon>Streptophyta</taxon>
        <taxon>Embryophyta</taxon>
        <taxon>Tracheophyta</taxon>
        <taxon>Spermatophyta</taxon>
        <taxon>Magnoliopsida</taxon>
        <taxon>eudicotyledons</taxon>
        <taxon>Gunneridae</taxon>
        <taxon>Pentapetalae</taxon>
        <taxon>asterids</taxon>
        <taxon>lamiids</taxon>
        <taxon>Lamiales</taxon>
        <taxon>Oleaceae</taxon>
        <taxon>Forsythieae</taxon>
        <taxon>Abeliophyllum</taxon>
    </lineage>
</organism>
<accession>A0ABD1V4M1</accession>
<dbReference type="SUPFAM" id="SSF53098">
    <property type="entry name" value="Ribonuclease H-like"/>
    <property type="match status" value="1"/>
</dbReference>
<dbReference type="Pfam" id="PF25597">
    <property type="entry name" value="SH3_retrovirus"/>
    <property type="match status" value="1"/>
</dbReference>
<evidence type="ECO:0000313" key="3">
    <source>
        <dbReference type="Proteomes" id="UP001604336"/>
    </source>
</evidence>
<protein>
    <submittedName>
        <fullName evidence="2">Retrovirus-related Pol polyprotein from transposon TNT 1-94</fullName>
    </submittedName>
</protein>
<dbReference type="AlphaFoldDB" id="A0ABD1V4M1"/>
<reference evidence="3" key="1">
    <citation type="submission" date="2024-07" db="EMBL/GenBank/DDBJ databases">
        <title>Two chromosome-level genome assemblies of Korean endemic species Abeliophyllum distichum and Forsythia ovata (Oleaceae).</title>
        <authorList>
            <person name="Jang H."/>
        </authorList>
    </citation>
    <scope>NUCLEOTIDE SEQUENCE [LARGE SCALE GENOMIC DNA]</scope>
</reference>
<dbReference type="EMBL" id="JBFOLK010000002">
    <property type="protein sequence ID" value="KAL2532264.1"/>
    <property type="molecule type" value="Genomic_DNA"/>
</dbReference>
<name>A0ABD1V4M1_9LAMI</name>
<gene>
    <name evidence="2" type="ORF">Adt_05615</name>
</gene>